<sequence length="69" mass="7674">MPPTVATIPQEARRWHEVVGLPPSVNARWCPAALAQRGEWHEGILADEILKSKKGGSRAALPIRMDHLR</sequence>
<accession>A0A2S3YHX2</accession>
<proteinExistence type="predicted"/>
<protein>
    <submittedName>
        <fullName evidence="1">Uncharacterized protein</fullName>
    </submittedName>
</protein>
<gene>
    <name evidence="1" type="ORF">ATY31_25350</name>
</gene>
<dbReference type="AlphaFoldDB" id="A0A2S3YHX2"/>
<dbReference type="EMBL" id="LODU01000072">
    <property type="protein sequence ID" value="POH26352.1"/>
    <property type="molecule type" value="Genomic_DNA"/>
</dbReference>
<evidence type="ECO:0000313" key="1">
    <source>
        <dbReference type="EMBL" id="POH26352.1"/>
    </source>
</evidence>
<name>A0A2S3YHX2_9HYPH</name>
<reference evidence="1 2" key="1">
    <citation type="journal article" date="2014" name="Syst. Appl. Microbiol.">
        <title>Microsymbionts of Phaseolus vulgaris in acid and alkaline soils of Mexico.</title>
        <authorList>
            <person name="Verastegui-Valdes M.M."/>
            <person name="Zhang Y.J."/>
            <person name="Rivera-Orduna F.N."/>
            <person name="Cheng H.P."/>
            <person name="Sui X.H."/>
            <person name="Wang E.T."/>
        </authorList>
    </citation>
    <scope>NUCLEOTIDE SEQUENCE [LARGE SCALE GENOMIC DNA]</scope>
    <source>
        <strain evidence="1 2">FG01</strain>
    </source>
</reference>
<comment type="caution">
    <text evidence="1">The sequence shown here is derived from an EMBL/GenBank/DDBJ whole genome shotgun (WGS) entry which is preliminary data.</text>
</comment>
<evidence type="ECO:0000313" key="2">
    <source>
        <dbReference type="Proteomes" id="UP000237511"/>
    </source>
</evidence>
<dbReference type="Proteomes" id="UP000237511">
    <property type="component" value="Unassembled WGS sequence"/>
</dbReference>
<organism evidence="1 2">
    <name type="scientific">Sinorhizobium americanum</name>
    <dbReference type="NCBI Taxonomy" id="194963"/>
    <lineage>
        <taxon>Bacteria</taxon>
        <taxon>Pseudomonadati</taxon>
        <taxon>Pseudomonadota</taxon>
        <taxon>Alphaproteobacteria</taxon>
        <taxon>Hyphomicrobiales</taxon>
        <taxon>Rhizobiaceae</taxon>
        <taxon>Sinorhizobium/Ensifer group</taxon>
        <taxon>Sinorhizobium</taxon>
    </lineage>
</organism>